<evidence type="ECO:0000256" key="1">
    <source>
        <dbReference type="ARBA" id="ARBA00023239"/>
    </source>
</evidence>
<evidence type="ECO:0000259" key="2">
    <source>
        <dbReference type="Pfam" id="PF04909"/>
    </source>
</evidence>
<evidence type="ECO:0000313" key="3">
    <source>
        <dbReference type="EMBL" id="MBI3015799.1"/>
    </source>
</evidence>
<dbReference type="PANTHER" id="PTHR21240:SF28">
    <property type="entry name" value="ISO-OROTATE DECARBOXYLASE (EUROFUNG)"/>
    <property type="match status" value="1"/>
</dbReference>
<dbReference type="InterPro" id="IPR006680">
    <property type="entry name" value="Amidohydro-rel"/>
</dbReference>
<dbReference type="GO" id="GO:0016787">
    <property type="term" value="F:hydrolase activity"/>
    <property type="evidence" value="ECO:0007669"/>
    <property type="project" value="InterPro"/>
</dbReference>
<name>A0A932GRM6_UNCTE</name>
<dbReference type="Pfam" id="PF04909">
    <property type="entry name" value="Amidohydro_2"/>
    <property type="match status" value="1"/>
</dbReference>
<dbReference type="PANTHER" id="PTHR21240">
    <property type="entry name" value="2-AMINO-3-CARBOXYLMUCONATE-6-SEMIALDEHYDE DECARBOXYLASE"/>
    <property type="match status" value="1"/>
</dbReference>
<protein>
    <submittedName>
        <fullName evidence="3">Amidohydrolase family protein</fullName>
    </submittedName>
</protein>
<proteinExistence type="predicted"/>
<evidence type="ECO:0000313" key="4">
    <source>
        <dbReference type="Proteomes" id="UP000741360"/>
    </source>
</evidence>
<keyword evidence="1" id="KW-0456">Lyase</keyword>
<comment type="caution">
    <text evidence="3">The sequence shown here is derived from an EMBL/GenBank/DDBJ whole genome shotgun (WGS) entry which is preliminary data.</text>
</comment>
<gene>
    <name evidence="3" type="ORF">HYY65_12260</name>
</gene>
<dbReference type="InterPro" id="IPR032465">
    <property type="entry name" value="ACMSD"/>
</dbReference>
<sequence>MSPDMGPNGNQGVLANAERQAAERGLDRFPIVDADAHHYEMQSWGSIVKYIEHPTTRRRAEEGMKLGAGRFQLLPHQLGDQQVAGRIKRRFTPQDPYEGVLHEIDRFQREMSQLGVDYSVVFPTLMLNLGLHPQAEVESAIAWAYARWITEEVLNRSETIKTMLYIPFNDPDMSLKMVETFTGKPGVVGFMVTSLRYQPVHHNRYMKFYRAVEESGLPLAFHPVYNWSERSLEQFDRFIGVHSLGFPLYNMIHLTNVVIHAIPERFPRLKFIWMECGVAWIPFLMFRLDNEYMMRPSEAPGLKKKPSEYMREFFYTSQPLEWPDNLNHLAYIFEMIHAETQLLYASDYPHWDFDLPSRIYDLPFLTEKAKRRILGRNSLELFHLPVPEKYSSGEPEATTVGDGFSQKK</sequence>
<dbReference type="SUPFAM" id="SSF51556">
    <property type="entry name" value="Metallo-dependent hydrolases"/>
    <property type="match status" value="1"/>
</dbReference>
<dbReference type="EMBL" id="JACPSX010000236">
    <property type="protein sequence ID" value="MBI3015799.1"/>
    <property type="molecule type" value="Genomic_DNA"/>
</dbReference>
<dbReference type="GO" id="GO:0019748">
    <property type="term" value="P:secondary metabolic process"/>
    <property type="evidence" value="ECO:0007669"/>
    <property type="project" value="TreeGrafter"/>
</dbReference>
<dbReference type="InterPro" id="IPR032466">
    <property type="entry name" value="Metal_Hydrolase"/>
</dbReference>
<dbReference type="GO" id="GO:0005737">
    <property type="term" value="C:cytoplasm"/>
    <property type="evidence" value="ECO:0007669"/>
    <property type="project" value="TreeGrafter"/>
</dbReference>
<reference evidence="3" key="1">
    <citation type="submission" date="2020-07" db="EMBL/GenBank/DDBJ databases">
        <title>Huge and variable diversity of episymbiotic CPR bacteria and DPANN archaea in groundwater ecosystems.</title>
        <authorList>
            <person name="He C.Y."/>
            <person name="Keren R."/>
            <person name="Whittaker M."/>
            <person name="Farag I.F."/>
            <person name="Doudna J."/>
            <person name="Cate J.H.D."/>
            <person name="Banfield J.F."/>
        </authorList>
    </citation>
    <scope>NUCLEOTIDE SEQUENCE</scope>
    <source>
        <strain evidence="3">NC_groundwater_717_Ag_S-0.2um_59_8</strain>
    </source>
</reference>
<accession>A0A932GRM6</accession>
<dbReference type="Proteomes" id="UP000741360">
    <property type="component" value="Unassembled WGS sequence"/>
</dbReference>
<dbReference type="AlphaFoldDB" id="A0A932GRM6"/>
<dbReference type="Gene3D" id="3.20.20.140">
    <property type="entry name" value="Metal-dependent hydrolases"/>
    <property type="match status" value="1"/>
</dbReference>
<organism evidence="3 4">
    <name type="scientific">Tectimicrobiota bacterium</name>
    <dbReference type="NCBI Taxonomy" id="2528274"/>
    <lineage>
        <taxon>Bacteria</taxon>
        <taxon>Pseudomonadati</taxon>
        <taxon>Nitrospinota/Tectimicrobiota group</taxon>
        <taxon>Candidatus Tectimicrobiota</taxon>
    </lineage>
</organism>
<feature type="domain" description="Amidohydrolase-related" evidence="2">
    <location>
        <begin position="135"/>
        <end position="384"/>
    </location>
</feature>
<dbReference type="GO" id="GO:0016831">
    <property type="term" value="F:carboxy-lyase activity"/>
    <property type="evidence" value="ECO:0007669"/>
    <property type="project" value="InterPro"/>
</dbReference>